<feature type="compositionally biased region" description="Basic and acidic residues" evidence="1">
    <location>
        <begin position="28"/>
        <end position="47"/>
    </location>
</feature>
<accession>A0A2W7PW27</accession>
<evidence type="ECO:0000313" key="2">
    <source>
        <dbReference type="EMBL" id="PZX13799.1"/>
    </source>
</evidence>
<gene>
    <name evidence="2" type="ORF">LX81_03134</name>
</gene>
<evidence type="ECO:0000313" key="3">
    <source>
        <dbReference type="Proteomes" id="UP000248916"/>
    </source>
</evidence>
<organism evidence="2 3">
    <name type="scientific">Palleronia aestuarii</name>
    <dbReference type="NCBI Taxonomy" id="568105"/>
    <lineage>
        <taxon>Bacteria</taxon>
        <taxon>Pseudomonadati</taxon>
        <taxon>Pseudomonadota</taxon>
        <taxon>Alphaproteobacteria</taxon>
        <taxon>Rhodobacterales</taxon>
        <taxon>Roseobacteraceae</taxon>
        <taxon>Palleronia</taxon>
    </lineage>
</organism>
<dbReference type="RefSeq" id="WP_111538213.1">
    <property type="nucleotide sequence ID" value="NZ_QKZL01000016.1"/>
</dbReference>
<reference evidence="2 3" key="1">
    <citation type="submission" date="2018-06" db="EMBL/GenBank/DDBJ databases">
        <title>Genomic Encyclopedia of Archaeal and Bacterial Type Strains, Phase II (KMG-II): from individual species to whole genera.</title>
        <authorList>
            <person name="Goeker M."/>
        </authorList>
    </citation>
    <scope>NUCLEOTIDE SEQUENCE [LARGE SCALE GENOMIC DNA]</scope>
    <source>
        <strain evidence="2 3">DSM 22009</strain>
    </source>
</reference>
<protein>
    <submittedName>
        <fullName evidence="2">Uncharacterized protein</fullName>
    </submittedName>
</protein>
<dbReference type="EMBL" id="QKZL01000016">
    <property type="protein sequence ID" value="PZX13799.1"/>
    <property type="molecule type" value="Genomic_DNA"/>
</dbReference>
<evidence type="ECO:0000256" key="1">
    <source>
        <dbReference type="SAM" id="MobiDB-lite"/>
    </source>
</evidence>
<comment type="caution">
    <text evidence="2">The sequence shown here is derived from an EMBL/GenBank/DDBJ whole genome shotgun (WGS) entry which is preliminary data.</text>
</comment>
<feature type="region of interest" description="Disordered" evidence="1">
    <location>
        <begin position="1"/>
        <end position="79"/>
    </location>
</feature>
<keyword evidence="3" id="KW-1185">Reference proteome</keyword>
<sequence>MAERKRSKDGVSETEQFVDDTAAPSHQGRAEGELERQVGTRDEEKQRVGGGGATRVTKSDEEGEGNLGGHHGTGADEEE</sequence>
<dbReference type="OrthoDB" id="7868955at2"/>
<name>A0A2W7PW27_9RHOB</name>
<proteinExistence type="predicted"/>
<dbReference type="Proteomes" id="UP000248916">
    <property type="component" value="Unassembled WGS sequence"/>
</dbReference>
<dbReference type="AlphaFoldDB" id="A0A2W7PW27"/>
<feature type="compositionally biased region" description="Basic and acidic residues" evidence="1">
    <location>
        <begin position="1"/>
        <end position="11"/>
    </location>
</feature>